<dbReference type="GO" id="GO:0007165">
    <property type="term" value="P:signal transduction"/>
    <property type="evidence" value="ECO:0007669"/>
    <property type="project" value="UniProtKB-ARBA"/>
</dbReference>
<dbReference type="PROSITE" id="PS50011">
    <property type="entry name" value="PROTEIN_KINASE_DOM"/>
    <property type="match status" value="1"/>
</dbReference>
<sequence length="526" mass="58633">MEGKRLGGRYEILKRVGGGGMAVVYQAKDLVLERHVAVKVMNDSISHDEEFIRRFNREAKAAGSLSHPNVVNVYDVGNEEHTHYMVMEFIDGQSLMEKIEQRGYIPAREAAEIALQICDGLAHAHENGIVHRDIKPHNIMVARGDRYKVADFGISRLSSSSTITQTGSVMGSVHYFSPEQAQGHQISYQSDIYSLGIVLYEMVTGRLPFDGDEAIAIALKHLQEPVPDPREIVPDLPQSICDVIVQAMEKDVNYRYATVEEMAADLREVVESLPNTNSSSSPDPATSPERERKTPSSQQPLGSRNSEGGKRHNQRGSKKKKSKKKWLGLIVVLLLLPLLLIGFNALGNWIENIAIGGGTGTEENQTPDGSKEDEASPEEQPDEQDMDQPSNEDSRKNLNNSTSQVTKRNSNHDDFDDHDDENDEDQSTDHKIGGNAFRKVSVEGSDGEYNISVETDRPFRYEVIIVHVPSGANTYISNSVDKVEDGEVEFEVNIPESDMPEYGLIKLQMYSSSGDQFTRILEKRYN</sequence>
<feature type="compositionally biased region" description="Acidic residues" evidence="14">
    <location>
        <begin position="416"/>
        <end position="426"/>
    </location>
</feature>
<evidence type="ECO:0000256" key="8">
    <source>
        <dbReference type="ARBA" id="ARBA00022968"/>
    </source>
</evidence>
<feature type="region of interest" description="Disordered" evidence="14">
    <location>
        <begin position="359"/>
        <end position="437"/>
    </location>
</feature>
<keyword evidence="15" id="KW-1133">Transmembrane helix</keyword>
<keyword evidence="4" id="KW-0808">Transferase</keyword>
<evidence type="ECO:0000256" key="6">
    <source>
        <dbReference type="ARBA" id="ARBA00022777"/>
    </source>
</evidence>
<dbReference type="InterPro" id="IPR000719">
    <property type="entry name" value="Prot_kinase_dom"/>
</dbReference>
<evidence type="ECO:0000256" key="4">
    <source>
        <dbReference type="ARBA" id="ARBA00022679"/>
    </source>
</evidence>
<dbReference type="GO" id="GO:0005524">
    <property type="term" value="F:ATP binding"/>
    <property type="evidence" value="ECO:0007669"/>
    <property type="project" value="UniProtKB-UniRule"/>
</dbReference>
<dbReference type="FunFam" id="3.30.200.20:FF:000035">
    <property type="entry name" value="Serine/threonine protein kinase Stk1"/>
    <property type="match status" value="1"/>
</dbReference>
<organism evidence="17 18">
    <name type="scientific">Kroppenstedtia pulmonis</name>
    <dbReference type="NCBI Taxonomy" id="1380685"/>
    <lineage>
        <taxon>Bacteria</taxon>
        <taxon>Bacillati</taxon>
        <taxon>Bacillota</taxon>
        <taxon>Bacilli</taxon>
        <taxon>Bacillales</taxon>
        <taxon>Thermoactinomycetaceae</taxon>
        <taxon>Kroppenstedtia</taxon>
    </lineage>
</organism>
<keyword evidence="8" id="KW-0735">Signal-anchor</keyword>
<dbReference type="Proteomes" id="UP000503088">
    <property type="component" value="Chromosome"/>
</dbReference>
<evidence type="ECO:0000256" key="2">
    <source>
        <dbReference type="ARBA" id="ARBA00022527"/>
    </source>
</evidence>
<keyword evidence="3" id="KW-0309">Germination</keyword>
<gene>
    <name evidence="17" type="primary">pknB</name>
    <name evidence="17" type="ORF">GXN76_02905</name>
</gene>
<dbReference type="CDD" id="cd14014">
    <property type="entry name" value="STKc_PknB_like"/>
    <property type="match status" value="1"/>
</dbReference>
<dbReference type="FunFam" id="1.10.510.10:FF:000021">
    <property type="entry name" value="Serine/threonine protein kinase"/>
    <property type="match status" value="1"/>
</dbReference>
<dbReference type="RefSeq" id="WP_173220339.1">
    <property type="nucleotide sequence ID" value="NZ_CP048104.1"/>
</dbReference>
<evidence type="ECO:0000256" key="11">
    <source>
        <dbReference type="ARBA" id="ARBA00060432"/>
    </source>
</evidence>
<dbReference type="KEGG" id="kpul:GXN76_02905"/>
<evidence type="ECO:0000256" key="7">
    <source>
        <dbReference type="ARBA" id="ARBA00022840"/>
    </source>
</evidence>
<dbReference type="InterPro" id="IPR017441">
    <property type="entry name" value="Protein_kinase_ATP_BS"/>
</dbReference>
<feature type="compositionally biased region" description="Acidic residues" evidence="14">
    <location>
        <begin position="375"/>
        <end position="386"/>
    </location>
</feature>
<feature type="compositionally biased region" description="Polar residues" evidence="14">
    <location>
        <begin position="295"/>
        <end position="306"/>
    </location>
</feature>
<evidence type="ECO:0000256" key="9">
    <source>
        <dbReference type="ARBA" id="ARBA00047899"/>
    </source>
</evidence>
<evidence type="ECO:0000313" key="17">
    <source>
        <dbReference type="EMBL" id="QKG83522.1"/>
    </source>
</evidence>
<dbReference type="GO" id="GO:0071224">
    <property type="term" value="P:cellular response to peptidoglycan"/>
    <property type="evidence" value="ECO:0007669"/>
    <property type="project" value="UniProtKB-ARBA"/>
</dbReference>
<evidence type="ECO:0000256" key="1">
    <source>
        <dbReference type="ARBA" id="ARBA00012513"/>
    </source>
</evidence>
<protein>
    <recommendedName>
        <fullName evidence="12">Serine/threonine-protein kinase PrkC</fullName>
        <ecNumber evidence="1">2.7.11.1</ecNumber>
    </recommendedName>
</protein>
<dbReference type="EMBL" id="CP048104">
    <property type="protein sequence ID" value="QKG83522.1"/>
    <property type="molecule type" value="Genomic_DNA"/>
</dbReference>
<comment type="subcellular location">
    <subcellularLocation>
        <location evidence="11">Spore membrane</location>
        <topology evidence="11">Single-pass type II membrane protein</topology>
    </subcellularLocation>
</comment>
<keyword evidence="5 13" id="KW-0547">Nucleotide-binding</keyword>
<evidence type="ECO:0000256" key="15">
    <source>
        <dbReference type="SAM" id="Phobius"/>
    </source>
</evidence>
<evidence type="ECO:0000256" key="13">
    <source>
        <dbReference type="PROSITE-ProRule" id="PRU10141"/>
    </source>
</evidence>
<dbReference type="InterPro" id="IPR008271">
    <property type="entry name" value="Ser/Thr_kinase_AS"/>
</dbReference>
<keyword evidence="18" id="KW-1185">Reference proteome</keyword>
<evidence type="ECO:0000313" key="18">
    <source>
        <dbReference type="Proteomes" id="UP000503088"/>
    </source>
</evidence>
<dbReference type="SUPFAM" id="SSF56112">
    <property type="entry name" value="Protein kinase-like (PK-like)"/>
    <property type="match status" value="1"/>
</dbReference>
<feature type="transmembrane region" description="Helical" evidence="15">
    <location>
        <begin position="326"/>
        <end position="346"/>
    </location>
</feature>
<keyword evidence="7 13" id="KW-0067">ATP-binding</keyword>
<evidence type="ECO:0000259" key="16">
    <source>
        <dbReference type="PROSITE" id="PS50011"/>
    </source>
</evidence>
<reference evidence="17 18" key="1">
    <citation type="submission" date="2020-01" db="EMBL/GenBank/DDBJ databases">
        <authorList>
            <person name="Gulvik C.A."/>
            <person name="Batra D.G."/>
        </authorList>
    </citation>
    <scope>NUCLEOTIDE SEQUENCE [LARGE SCALE GENOMIC DNA]</scope>
    <source>
        <strain evidence="17 18">W9323</strain>
    </source>
</reference>
<dbReference type="PROSITE" id="PS00108">
    <property type="entry name" value="PROTEIN_KINASE_ST"/>
    <property type="match status" value="1"/>
</dbReference>
<feature type="compositionally biased region" description="Polar residues" evidence="14">
    <location>
        <begin position="273"/>
        <end position="284"/>
    </location>
</feature>
<comment type="catalytic activity">
    <reaction evidence="10">
        <text>L-seryl-[protein] + ATP = O-phospho-L-seryl-[protein] + ADP + H(+)</text>
        <dbReference type="Rhea" id="RHEA:17989"/>
        <dbReference type="Rhea" id="RHEA-COMP:9863"/>
        <dbReference type="Rhea" id="RHEA-COMP:11604"/>
        <dbReference type="ChEBI" id="CHEBI:15378"/>
        <dbReference type="ChEBI" id="CHEBI:29999"/>
        <dbReference type="ChEBI" id="CHEBI:30616"/>
        <dbReference type="ChEBI" id="CHEBI:83421"/>
        <dbReference type="ChEBI" id="CHEBI:456216"/>
        <dbReference type="EC" id="2.7.11.1"/>
    </reaction>
</comment>
<feature type="binding site" evidence="13">
    <location>
        <position position="39"/>
    </location>
    <ligand>
        <name>ATP</name>
        <dbReference type="ChEBI" id="CHEBI:30616"/>
    </ligand>
</feature>
<dbReference type="PROSITE" id="PS00107">
    <property type="entry name" value="PROTEIN_KINASE_ATP"/>
    <property type="match status" value="1"/>
</dbReference>
<feature type="domain" description="Protein kinase" evidence="16">
    <location>
        <begin position="10"/>
        <end position="270"/>
    </location>
</feature>
<evidence type="ECO:0000256" key="10">
    <source>
        <dbReference type="ARBA" id="ARBA00048679"/>
    </source>
</evidence>
<proteinExistence type="predicted"/>
<keyword evidence="15" id="KW-0812">Transmembrane</keyword>
<dbReference type="GO" id="GO:0009847">
    <property type="term" value="P:spore germination"/>
    <property type="evidence" value="ECO:0007669"/>
    <property type="project" value="UniProtKB-ARBA"/>
</dbReference>
<feature type="compositionally biased region" description="Polar residues" evidence="14">
    <location>
        <begin position="387"/>
        <end position="408"/>
    </location>
</feature>
<keyword evidence="2" id="KW-0723">Serine/threonine-protein kinase</keyword>
<dbReference type="Gene3D" id="1.10.510.10">
    <property type="entry name" value="Transferase(Phosphotransferase) domain 1"/>
    <property type="match status" value="1"/>
</dbReference>
<evidence type="ECO:0000256" key="5">
    <source>
        <dbReference type="ARBA" id="ARBA00022741"/>
    </source>
</evidence>
<keyword evidence="15" id="KW-0472">Membrane</keyword>
<keyword evidence="6 17" id="KW-0418">Kinase</keyword>
<dbReference type="Gene3D" id="3.30.200.20">
    <property type="entry name" value="Phosphorylase Kinase, domain 1"/>
    <property type="match status" value="1"/>
</dbReference>
<dbReference type="AlphaFoldDB" id="A0A7D3XPJ9"/>
<name>A0A7D3XPJ9_9BACL</name>
<dbReference type="SMART" id="SM00220">
    <property type="entry name" value="S_TKc"/>
    <property type="match status" value="1"/>
</dbReference>
<evidence type="ECO:0000256" key="12">
    <source>
        <dbReference type="ARBA" id="ARBA00070041"/>
    </source>
</evidence>
<dbReference type="PANTHER" id="PTHR43289:SF34">
    <property type="entry name" value="SERINE_THREONINE-PROTEIN KINASE YBDM-RELATED"/>
    <property type="match status" value="1"/>
</dbReference>
<comment type="catalytic activity">
    <reaction evidence="9">
        <text>L-threonyl-[protein] + ATP = O-phospho-L-threonyl-[protein] + ADP + H(+)</text>
        <dbReference type="Rhea" id="RHEA:46608"/>
        <dbReference type="Rhea" id="RHEA-COMP:11060"/>
        <dbReference type="Rhea" id="RHEA-COMP:11605"/>
        <dbReference type="ChEBI" id="CHEBI:15378"/>
        <dbReference type="ChEBI" id="CHEBI:30013"/>
        <dbReference type="ChEBI" id="CHEBI:30616"/>
        <dbReference type="ChEBI" id="CHEBI:61977"/>
        <dbReference type="ChEBI" id="CHEBI:456216"/>
        <dbReference type="EC" id="2.7.11.1"/>
    </reaction>
</comment>
<dbReference type="Pfam" id="PF00069">
    <property type="entry name" value="Pkinase"/>
    <property type="match status" value="1"/>
</dbReference>
<evidence type="ECO:0000256" key="3">
    <source>
        <dbReference type="ARBA" id="ARBA00022544"/>
    </source>
</evidence>
<dbReference type="EC" id="2.7.11.1" evidence="1"/>
<evidence type="ECO:0000256" key="14">
    <source>
        <dbReference type="SAM" id="MobiDB-lite"/>
    </source>
</evidence>
<feature type="compositionally biased region" description="Basic residues" evidence="14">
    <location>
        <begin position="311"/>
        <end position="321"/>
    </location>
</feature>
<dbReference type="PANTHER" id="PTHR43289">
    <property type="entry name" value="MITOGEN-ACTIVATED PROTEIN KINASE KINASE KINASE 20-RELATED"/>
    <property type="match status" value="1"/>
</dbReference>
<dbReference type="NCBIfam" id="NF033483">
    <property type="entry name" value="PknB_PASTA_kin"/>
    <property type="match status" value="1"/>
</dbReference>
<dbReference type="InterPro" id="IPR011009">
    <property type="entry name" value="Kinase-like_dom_sf"/>
</dbReference>
<accession>A0A7D3XPJ9</accession>
<feature type="region of interest" description="Disordered" evidence="14">
    <location>
        <begin position="271"/>
        <end position="321"/>
    </location>
</feature>
<dbReference type="GO" id="GO:0004674">
    <property type="term" value="F:protein serine/threonine kinase activity"/>
    <property type="evidence" value="ECO:0007669"/>
    <property type="project" value="UniProtKB-KW"/>
</dbReference>